<reference evidence="1 2" key="1">
    <citation type="submission" date="2018-06" db="EMBL/GenBank/DDBJ databases">
        <title>Genomic Encyclopedia of Archaeal and Bacterial Type Strains, Phase II (KMG-II): from individual species to whole genera.</title>
        <authorList>
            <person name="Goeker M."/>
        </authorList>
    </citation>
    <scope>NUCLEOTIDE SEQUENCE [LARGE SCALE GENOMIC DNA]</scope>
    <source>
        <strain evidence="1 2">DSM 6779</strain>
    </source>
</reference>
<keyword evidence="2" id="KW-1185">Reference proteome</keyword>
<dbReference type="Proteomes" id="UP000249239">
    <property type="component" value="Unassembled WGS sequence"/>
</dbReference>
<dbReference type="Pfam" id="PF21980">
    <property type="entry name" value="MksE"/>
    <property type="match status" value="1"/>
</dbReference>
<proteinExistence type="predicted"/>
<comment type="caution">
    <text evidence="1">The sequence shown here is derived from an EMBL/GenBank/DDBJ whole genome shotgun (WGS) entry which is preliminary data.</text>
</comment>
<dbReference type="AlphaFoldDB" id="A0A2W7NBR0"/>
<evidence type="ECO:0000313" key="1">
    <source>
        <dbReference type="EMBL" id="PZX17875.1"/>
    </source>
</evidence>
<dbReference type="OrthoDB" id="9808028at2"/>
<gene>
    <name evidence="1" type="ORF">LX69_01288</name>
</gene>
<name>A0A2W7NBR0_9BACT</name>
<dbReference type="InterPro" id="IPR053841">
    <property type="entry name" value="MksE"/>
</dbReference>
<dbReference type="RefSeq" id="WP_111444992.1">
    <property type="nucleotide sequence ID" value="NZ_QKZK01000008.1"/>
</dbReference>
<accession>A0A2W7NBR0</accession>
<protein>
    <submittedName>
        <fullName evidence="1">Uncharacterized protein</fullName>
    </submittedName>
</protein>
<sequence>MNIPKQTSDIFELLSKGQFICSNSPNEATAKLYDVIDENFEALHDYFAAINFSLEKGDEFFYFTRGEARVDLERKLEAAFRWIDIVDFFKTVDHSFGPGYRFTPSDILVRLNVDAELKAKLEGLKRYTQQERFDDSVRKLLDLLSRDNYIELENEISMTYKVLTSFKYLEQFILAIHIQEDAIHEISE</sequence>
<organism evidence="1 2">
    <name type="scientific">Breznakibacter xylanolyticus</name>
    <dbReference type="NCBI Taxonomy" id="990"/>
    <lineage>
        <taxon>Bacteria</taxon>
        <taxon>Pseudomonadati</taxon>
        <taxon>Bacteroidota</taxon>
        <taxon>Bacteroidia</taxon>
        <taxon>Marinilabiliales</taxon>
        <taxon>Marinilabiliaceae</taxon>
        <taxon>Breznakibacter</taxon>
    </lineage>
</organism>
<dbReference type="EMBL" id="QKZK01000008">
    <property type="protein sequence ID" value="PZX17875.1"/>
    <property type="molecule type" value="Genomic_DNA"/>
</dbReference>
<evidence type="ECO:0000313" key="2">
    <source>
        <dbReference type="Proteomes" id="UP000249239"/>
    </source>
</evidence>